<keyword evidence="1" id="KW-0489">Methyltransferase</keyword>
<dbReference type="SUPFAM" id="SSF53335">
    <property type="entry name" value="S-adenosyl-L-methionine-dependent methyltransferases"/>
    <property type="match status" value="1"/>
</dbReference>
<dbReference type="GO" id="GO:0008168">
    <property type="term" value="F:methyltransferase activity"/>
    <property type="evidence" value="ECO:0007669"/>
    <property type="project" value="UniProtKB-KW"/>
</dbReference>
<sequence length="223" mass="24229">MERRQRDWNAWHGAYDDPSSALARRLRIVQQRIREALDVARPGRIRTVSVCAGQGRDLLGALPGHPRGADVVARLVELDPANVRVARATARMSGLGGIEVVEGDASVTDAYAGAVPASLVLVCGVFGNIGFADIERTVSLLPQLCGEGAQVIWTRGRGEADRTEEVRALFDGHGFQERWLSGPEEKDYAVGVHRFTGRPVRLQRGTRLFTFVGHDALREGAPG</sequence>
<dbReference type="InterPro" id="IPR029063">
    <property type="entry name" value="SAM-dependent_MTases_sf"/>
</dbReference>
<keyword evidence="2" id="KW-1185">Reference proteome</keyword>
<accession>A0ABW1A0Z2</accession>
<dbReference type="EMBL" id="JBHSON010000029">
    <property type="protein sequence ID" value="MFC5748233.1"/>
    <property type="molecule type" value="Genomic_DNA"/>
</dbReference>
<comment type="caution">
    <text evidence="1">The sequence shown here is derived from an EMBL/GenBank/DDBJ whole genome shotgun (WGS) entry which is preliminary data.</text>
</comment>
<organism evidence="1 2">
    <name type="scientific">Actinomadura rugatobispora</name>
    <dbReference type="NCBI Taxonomy" id="1994"/>
    <lineage>
        <taxon>Bacteria</taxon>
        <taxon>Bacillati</taxon>
        <taxon>Actinomycetota</taxon>
        <taxon>Actinomycetes</taxon>
        <taxon>Streptosporangiales</taxon>
        <taxon>Thermomonosporaceae</taxon>
        <taxon>Actinomadura</taxon>
    </lineage>
</organism>
<dbReference type="Proteomes" id="UP001596074">
    <property type="component" value="Unassembled WGS sequence"/>
</dbReference>
<keyword evidence="1" id="KW-0808">Transferase</keyword>
<evidence type="ECO:0000313" key="2">
    <source>
        <dbReference type="Proteomes" id="UP001596074"/>
    </source>
</evidence>
<gene>
    <name evidence="1" type="ORF">ACFPZN_21610</name>
</gene>
<dbReference type="RefSeq" id="WP_378283875.1">
    <property type="nucleotide sequence ID" value="NZ_JBHSON010000029.1"/>
</dbReference>
<protein>
    <submittedName>
        <fullName evidence="1">SAM-dependent methyltransferase</fullName>
    </submittedName>
</protein>
<reference evidence="2" key="1">
    <citation type="journal article" date="2019" name="Int. J. Syst. Evol. Microbiol.">
        <title>The Global Catalogue of Microorganisms (GCM) 10K type strain sequencing project: providing services to taxonomists for standard genome sequencing and annotation.</title>
        <authorList>
            <consortium name="The Broad Institute Genomics Platform"/>
            <consortium name="The Broad Institute Genome Sequencing Center for Infectious Disease"/>
            <person name="Wu L."/>
            <person name="Ma J."/>
        </authorList>
    </citation>
    <scope>NUCLEOTIDE SEQUENCE [LARGE SCALE GENOMIC DNA]</scope>
    <source>
        <strain evidence="2">KCTC 42087</strain>
    </source>
</reference>
<evidence type="ECO:0000313" key="1">
    <source>
        <dbReference type="EMBL" id="MFC5748233.1"/>
    </source>
</evidence>
<name>A0ABW1A0Z2_9ACTN</name>
<dbReference type="GO" id="GO:0032259">
    <property type="term" value="P:methylation"/>
    <property type="evidence" value="ECO:0007669"/>
    <property type="project" value="UniProtKB-KW"/>
</dbReference>
<dbReference type="Gene3D" id="3.40.50.150">
    <property type="entry name" value="Vaccinia Virus protein VP39"/>
    <property type="match status" value="1"/>
</dbReference>
<proteinExistence type="predicted"/>